<accession>A0A0F9JQX5</accession>
<name>A0A0F9JQX5_9ZZZZ</name>
<comment type="caution">
    <text evidence="1">The sequence shown here is derived from an EMBL/GenBank/DDBJ whole genome shotgun (WGS) entry which is preliminary data.</text>
</comment>
<evidence type="ECO:0000313" key="1">
    <source>
        <dbReference type="EMBL" id="KKM72078.1"/>
    </source>
</evidence>
<organism evidence="1">
    <name type="scientific">marine sediment metagenome</name>
    <dbReference type="NCBI Taxonomy" id="412755"/>
    <lineage>
        <taxon>unclassified sequences</taxon>
        <taxon>metagenomes</taxon>
        <taxon>ecological metagenomes</taxon>
    </lineage>
</organism>
<gene>
    <name evidence="1" type="ORF">LCGC14_1424190</name>
</gene>
<reference evidence="1" key="1">
    <citation type="journal article" date="2015" name="Nature">
        <title>Complex archaea that bridge the gap between prokaryotes and eukaryotes.</title>
        <authorList>
            <person name="Spang A."/>
            <person name="Saw J.H."/>
            <person name="Jorgensen S.L."/>
            <person name="Zaremba-Niedzwiedzka K."/>
            <person name="Martijn J."/>
            <person name="Lind A.E."/>
            <person name="van Eijk R."/>
            <person name="Schleper C."/>
            <person name="Guy L."/>
            <person name="Ettema T.J."/>
        </authorList>
    </citation>
    <scope>NUCLEOTIDE SEQUENCE</scope>
</reference>
<dbReference type="EMBL" id="LAZR01009532">
    <property type="protein sequence ID" value="KKM72078.1"/>
    <property type="molecule type" value="Genomic_DNA"/>
</dbReference>
<dbReference type="AlphaFoldDB" id="A0A0F9JQX5"/>
<proteinExistence type="predicted"/>
<sequence>MALTCHELYGYTLHQWGRLDLETRIHFAAGRYMGWKYGRDVRFAYSSPGIPDKLVAAPGHVWEIDCSSMTTSILTACFPSSPWGSRGYGDMQVYADRLPAQYDSPIIAVENAGIGSRLAQGFEVGRWHLVQGWKKLEPPRGHAFLVRNDGDSMLLVESQFGVGPQWGRTTEAKLRKRYPAALYAAALG</sequence>
<protein>
    <submittedName>
        <fullName evidence="1">Uncharacterized protein</fullName>
    </submittedName>
</protein>